<name>A0A3B4UW86_SERDU</name>
<evidence type="ECO:0000313" key="4">
    <source>
        <dbReference type="Ensembl" id="ENSSDUP00000022557.1"/>
    </source>
</evidence>
<dbReference type="PANTHER" id="PTHR18952:SF84">
    <property type="entry name" value="CARBONIC ANHYDRASE 14"/>
    <property type="match status" value="1"/>
</dbReference>
<feature type="signal peptide" evidence="2">
    <location>
        <begin position="1"/>
        <end position="20"/>
    </location>
</feature>
<evidence type="ECO:0000256" key="2">
    <source>
        <dbReference type="SAM" id="SignalP"/>
    </source>
</evidence>
<dbReference type="InterPro" id="IPR036398">
    <property type="entry name" value="CA_dom_sf"/>
</dbReference>
<dbReference type="GO" id="GO:0005886">
    <property type="term" value="C:plasma membrane"/>
    <property type="evidence" value="ECO:0007669"/>
    <property type="project" value="TreeGrafter"/>
</dbReference>
<sequence length="178" mass="19929">MIFQIERCWWSIALVVEVAALCSKLFDTASKSSQHSDLICHKEEVLLAGTLNQNNWAKKFPSCSNAKQSPINIEENLAQVKLQYQKLQFDGWESLTTDRTTIKNDGKTVAVDVDGEFYVSGGGLGSKFKVGRITFHWGRCNASSDGSEHSLDGVKYPLEVRHLKSVQQEVESRSFTEV</sequence>
<keyword evidence="2" id="KW-0732">Signal</keyword>
<evidence type="ECO:0000313" key="5">
    <source>
        <dbReference type="Proteomes" id="UP000261420"/>
    </source>
</evidence>
<dbReference type="SMART" id="SM01057">
    <property type="entry name" value="Carb_anhydrase"/>
    <property type="match status" value="1"/>
</dbReference>
<evidence type="ECO:0000259" key="3">
    <source>
        <dbReference type="PROSITE" id="PS51144"/>
    </source>
</evidence>
<reference evidence="4" key="2">
    <citation type="submission" date="2025-09" db="UniProtKB">
        <authorList>
            <consortium name="Ensembl"/>
        </authorList>
    </citation>
    <scope>IDENTIFICATION</scope>
</reference>
<feature type="domain" description="Alpha-carbonic anhydrase" evidence="3">
    <location>
        <begin position="43"/>
        <end position="178"/>
    </location>
</feature>
<dbReference type="PROSITE" id="PS51144">
    <property type="entry name" value="ALPHA_CA_2"/>
    <property type="match status" value="1"/>
</dbReference>
<dbReference type="GeneTree" id="ENSGT00940000155529"/>
<dbReference type="AlphaFoldDB" id="A0A3B4UW86"/>
<protein>
    <recommendedName>
        <fullName evidence="3">Alpha-carbonic anhydrase domain-containing protein</fullName>
    </recommendedName>
</protein>
<dbReference type="Pfam" id="PF00194">
    <property type="entry name" value="Carb_anhydrase"/>
    <property type="match status" value="1"/>
</dbReference>
<reference evidence="4" key="1">
    <citation type="submission" date="2025-08" db="UniProtKB">
        <authorList>
            <consortium name="Ensembl"/>
        </authorList>
    </citation>
    <scope>IDENTIFICATION</scope>
</reference>
<dbReference type="InterPro" id="IPR023561">
    <property type="entry name" value="Carbonic_anhydrase_a-class"/>
</dbReference>
<dbReference type="Proteomes" id="UP000261420">
    <property type="component" value="Unplaced"/>
</dbReference>
<dbReference type="GO" id="GO:0008270">
    <property type="term" value="F:zinc ion binding"/>
    <property type="evidence" value="ECO:0007669"/>
    <property type="project" value="InterPro"/>
</dbReference>
<feature type="chain" id="PRO_5047319755" description="Alpha-carbonic anhydrase domain-containing protein" evidence="2">
    <location>
        <begin position="21"/>
        <end position="178"/>
    </location>
</feature>
<dbReference type="PANTHER" id="PTHR18952">
    <property type="entry name" value="CARBONIC ANHYDRASE"/>
    <property type="match status" value="1"/>
</dbReference>
<dbReference type="Gene3D" id="3.10.200.10">
    <property type="entry name" value="Alpha carbonic anhydrase"/>
    <property type="match status" value="1"/>
</dbReference>
<evidence type="ECO:0000256" key="1">
    <source>
        <dbReference type="ARBA" id="ARBA00010718"/>
    </source>
</evidence>
<organism evidence="4 5">
    <name type="scientific">Seriola dumerili</name>
    <name type="common">Greater amberjack</name>
    <name type="synonym">Caranx dumerili</name>
    <dbReference type="NCBI Taxonomy" id="41447"/>
    <lineage>
        <taxon>Eukaryota</taxon>
        <taxon>Metazoa</taxon>
        <taxon>Chordata</taxon>
        <taxon>Craniata</taxon>
        <taxon>Vertebrata</taxon>
        <taxon>Euteleostomi</taxon>
        <taxon>Actinopterygii</taxon>
        <taxon>Neopterygii</taxon>
        <taxon>Teleostei</taxon>
        <taxon>Neoteleostei</taxon>
        <taxon>Acanthomorphata</taxon>
        <taxon>Carangaria</taxon>
        <taxon>Carangiformes</taxon>
        <taxon>Carangidae</taxon>
        <taxon>Seriola</taxon>
    </lineage>
</organism>
<comment type="similarity">
    <text evidence="1">Belongs to the alpha-carbonic anhydrase family.</text>
</comment>
<keyword evidence="5" id="KW-1185">Reference proteome</keyword>
<dbReference type="SUPFAM" id="SSF51069">
    <property type="entry name" value="Carbonic anhydrase"/>
    <property type="match status" value="1"/>
</dbReference>
<dbReference type="GO" id="GO:0004089">
    <property type="term" value="F:carbonate dehydratase activity"/>
    <property type="evidence" value="ECO:0007669"/>
    <property type="project" value="InterPro"/>
</dbReference>
<accession>A0A3B4UW86</accession>
<dbReference type="InterPro" id="IPR001148">
    <property type="entry name" value="CA_dom"/>
</dbReference>
<proteinExistence type="inferred from homology"/>
<dbReference type="Ensembl" id="ENSSDUT00000022972.1">
    <property type="protein sequence ID" value="ENSSDUP00000022557.1"/>
    <property type="gene ID" value="ENSSDUG00000016345.1"/>
</dbReference>